<organism evidence="1 2">
    <name type="scientific">Trichonephila clavata</name>
    <name type="common">Joro spider</name>
    <name type="synonym">Nephila clavata</name>
    <dbReference type="NCBI Taxonomy" id="2740835"/>
    <lineage>
        <taxon>Eukaryota</taxon>
        <taxon>Metazoa</taxon>
        <taxon>Ecdysozoa</taxon>
        <taxon>Arthropoda</taxon>
        <taxon>Chelicerata</taxon>
        <taxon>Arachnida</taxon>
        <taxon>Araneae</taxon>
        <taxon>Araneomorphae</taxon>
        <taxon>Entelegynae</taxon>
        <taxon>Araneoidea</taxon>
        <taxon>Nephilidae</taxon>
        <taxon>Trichonephila</taxon>
    </lineage>
</organism>
<dbReference type="Proteomes" id="UP000887116">
    <property type="component" value="Unassembled WGS sequence"/>
</dbReference>
<protein>
    <submittedName>
        <fullName evidence="1">Uncharacterized protein</fullName>
    </submittedName>
</protein>
<evidence type="ECO:0000313" key="2">
    <source>
        <dbReference type="Proteomes" id="UP000887116"/>
    </source>
</evidence>
<accession>A0A8X6FD43</accession>
<dbReference type="EMBL" id="BMAO01011831">
    <property type="protein sequence ID" value="GFQ77033.1"/>
    <property type="molecule type" value="Genomic_DNA"/>
</dbReference>
<proteinExistence type="predicted"/>
<keyword evidence="2" id="KW-1185">Reference proteome</keyword>
<gene>
    <name evidence="1" type="ORF">TNCT_606291</name>
</gene>
<dbReference type="AlphaFoldDB" id="A0A8X6FD43"/>
<name>A0A8X6FD43_TRICU</name>
<sequence length="117" mass="13585">MSQCENYGGGETMKRSKMLLNSRGSEGTTYGGPTRWEPNIEKEQNHNCVPTYRDDSSRSRFGEVSEIFQLTRFFFPWQRQTKWAVITRQAALSLLFWVLTWLKHCPNYFVADGPLLG</sequence>
<comment type="caution">
    <text evidence="1">The sequence shown here is derived from an EMBL/GenBank/DDBJ whole genome shotgun (WGS) entry which is preliminary data.</text>
</comment>
<evidence type="ECO:0000313" key="1">
    <source>
        <dbReference type="EMBL" id="GFQ77033.1"/>
    </source>
</evidence>
<reference evidence="1" key="1">
    <citation type="submission" date="2020-07" db="EMBL/GenBank/DDBJ databases">
        <title>Multicomponent nature underlies the extraordinary mechanical properties of spider dragline silk.</title>
        <authorList>
            <person name="Kono N."/>
            <person name="Nakamura H."/>
            <person name="Mori M."/>
            <person name="Yoshida Y."/>
            <person name="Ohtoshi R."/>
            <person name="Malay A.D."/>
            <person name="Moran D.A.P."/>
            <person name="Tomita M."/>
            <person name="Numata K."/>
            <person name="Arakawa K."/>
        </authorList>
    </citation>
    <scope>NUCLEOTIDE SEQUENCE</scope>
</reference>